<dbReference type="EMBL" id="MK838115">
    <property type="protein sequence ID" value="QDH46969.1"/>
    <property type="molecule type" value="Genomic_DNA"/>
</dbReference>
<evidence type="ECO:0000313" key="1">
    <source>
        <dbReference type="EMBL" id="QDH46969.1"/>
    </source>
</evidence>
<dbReference type="Proteomes" id="UP000320778">
    <property type="component" value="Segment"/>
</dbReference>
<accession>A0A514A113</accession>
<keyword evidence="2" id="KW-1185">Reference proteome</keyword>
<organism evidence="1 2">
    <name type="scientific">Aeromonas phage LAh_9</name>
    <dbReference type="NCBI Taxonomy" id="2591033"/>
    <lineage>
        <taxon>Viruses</taxon>
        <taxon>Duplodnaviria</taxon>
        <taxon>Heunggongvirae</taxon>
        <taxon>Uroviricota</taxon>
        <taxon>Caudoviricetes</taxon>
        <taxon>Grimontviridae</taxon>
        <taxon>Lahexavirus</taxon>
        <taxon>Lahexavirus LAh9</taxon>
    </lineage>
</organism>
<gene>
    <name evidence="1" type="ORF">LAh9_111</name>
</gene>
<evidence type="ECO:0000313" key="2">
    <source>
        <dbReference type="Proteomes" id="UP000320778"/>
    </source>
</evidence>
<proteinExistence type="predicted"/>
<sequence length="74" mass="8046">MIKPMALCTYGMAGKDVTVFLEDAVVLGNGGILKEIQKDISIQEAELLILELQHAVETAKSIRDLEGLCDESNI</sequence>
<protein>
    <submittedName>
        <fullName evidence="1">Uncharacterized protein</fullName>
    </submittedName>
</protein>
<reference evidence="1 2" key="1">
    <citation type="submission" date="2019-04" db="EMBL/GenBank/DDBJ databases">
        <title>Novel bacteriophages capable of disrupting biofilms from clinical strains of Aeromonas hydrophila with intrinsic antibiotic resistance.</title>
        <authorList>
            <person name="Kabwe M."/>
            <person name="Brown T.L."/>
            <person name="Speirs L."/>
            <person name="Ku H."/>
            <person name="Leach M."/>
            <person name="Chan H.T."/>
            <person name="Petrovski S."/>
            <person name="Lock P."/>
            <person name="Tucci J."/>
        </authorList>
    </citation>
    <scope>NUCLEOTIDE SEQUENCE [LARGE SCALE GENOMIC DNA]</scope>
</reference>
<name>A0A514A113_9CAUD</name>